<accession>A0AAD5N4U0</accession>
<evidence type="ECO:0000313" key="2">
    <source>
        <dbReference type="Proteomes" id="UP001196413"/>
    </source>
</evidence>
<organism evidence="1 2">
    <name type="scientific">Parelaphostrongylus tenuis</name>
    <name type="common">Meningeal worm</name>
    <dbReference type="NCBI Taxonomy" id="148309"/>
    <lineage>
        <taxon>Eukaryota</taxon>
        <taxon>Metazoa</taxon>
        <taxon>Ecdysozoa</taxon>
        <taxon>Nematoda</taxon>
        <taxon>Chromadorea</taxon>
        <taxon>Rhabditida</taxon>
        <taxon>Rhabditina</taxon>
        <taxon>Rhabditomorpha</taxon>
        <taxon>Strongyloidea</taxon>
        <taxon>Metastrongylidae</taxon>
        <taxon>Parelaphostrongylus</taxon>
    </lineage>
</organism>
<sequence>MDNIMCNVPKLIHISTLKRPRPKSIRPDMIFQVLGESPPLYCSLYCDASDSKLLGSRAPMKGASGEPVVEEIGESITVEYGDKDMWNIYSNAAGQLISLSYCDGGAAPRVKGNASRRETDVDSESAAQATALRRLPINAGPKGRQIFLEKNVSTGT</sequence>
<reference evidence="1" key="1">
    <citation type="submission" date="2021-06" db="EMBL/GenBank/DDBJ databases">
        <title>Parelaphostrongylus tenuis whole genome reference sequence.</title>
        <authorList>
            <person name="Garwood T.J."/>
            <person name="Larsen P.A."/>
            <person name="Fountain-Jones N.M."/>
            <person name="Garbe J.R."/>
            <person name="Macchietto M.G."/>
            <person name="Kania S.A."/>
            <person name="Gerhold R.W."/>
            <person name="Richards J.E."/>
            <person name="Wolf T.M."/>
        </authorList>
    </citation>
    <scope>NUCLEOTIDE SEQUENCE</scope>
    <source>
        <strain evidence="1">MNPRO001-30</strain>
        <tissue evidence="1">Meninges</tissue>
    </source>
</reference>
<evidence type="ECO:0000313" key="1">
    <source>
        <dbReference type="EMBL" id="KAJ1360436.1"/>
    </source>
</evidence>
<gene>
    <name evidence="1" type="ORF">KIN20_019401</name>
</gene>
<proteinExistence type="predicted"/>
<dbReference type="AlphaFoldDB" id="A0AAD5N4U0"/>
<name>A0AAD5N4U0_PARTN</name>
<protein>
    <submittedName>
        <fullName evidence="1">Uncharacterized protein</fullName>
    </submittedName>
</protein>
<dbReference type="EMBL" id="JAHQIW010003865">
    <property type="protein sequence ID" value="KAJ1360436.1"/>
    <property type="molecule type" value="Genomic_DNA"/>
</dbReference>
<comment type="caution">
    <text evidence="1">The sequence shown here is derived from an EMBL/GenBank/DDBJ whole genome shotgun (WGS) entry which is preliminary data.</text>
</comment>
<keyword evidence="2" id="KW-1185">Reference proteome</keyword>
<dbReference type="Proteomes" id="UP001196413">
    <property type="component" value="Unassembled WGS sequence"/>
</dbReference>